<dbReference type="GeneID" id="7200986"/>
<feature type="compositionally biased region" description="Low complexity" evidence="1">
    <location>
        <begin position="27"/>
        <end position="37"/>
    </location>
</feature>
<dbReference type="EMBL" id="CM000611">
    <property type="protein sequence ID" value="EEC48462.1"/>
    <property type="molecule type" value="Genomic_DNA"/>
</dbReference>
<dbReference type="PaxDb" id="2850-Phatr45894"/>
<feature type="region of interest" description="Disordered" evidence="1">
    <location>
        <begin position="141"/>
        <end position="161"/>
    </location>
</feature>
<accession>B7FZ26</accession>
<gene>
    <name evidence="2" type="ORF">PHATRDRAFT_45894</name>
</gene>
<reference evidence="3" key="2">
    <citation type="submission" date="2008-08" db="EMBL/GenBank/DDBJ databases">
        <authorList>
            <consortium name="Diatom Consortium"/>
            <person name="Grigoriev I."/>
            <person name="Grimwood J."/>
            <person name="Kuo A."/>
            <person name="Otillar R.P."/>
            <person name="Salamov A."/>
            <person name="Detter J.C."/>
            <person name="Lindquist E."/>
            <person name="Shapiro H."/>
            <person name="Lucas S."/>
            <person name="Glavina del Rio T."/>
            <person name="Pitluck S."/>
            <person name="Rokhsar D."/>
            <person name="Bowler C."/>
        </authorList>
    </citation>
    <scope>GENOME REANNOTATION</scope>
    <source>
        <strain evidence="3">CCAP 1055/1</strain>
    </source>
</reference>
<feature type="region of interest" description="Disordered" evidence="1">
    <location>
        <begin position="1"/>
        <end position="91"/>
    </location>
</feature>
<dbReference type="AlphaFoldDB" id="B7FZ26"/>
<sequence>MGKKSRKGNVRTQTQRPAAGQGKSKHQGSSLSGSASRASREDLSVAFSSENGTDAANPTTSKTPVFKSKKPTSLPKSVMLSPASTANETLSPDGYENNFNFDTNEKAPLLDIPVTTTTTNSDVLAATTNVAPAATSAPVLTTANTVPPEPALPTPSTTTKTEVLPPNRVLILVSQQSMIRTVTTNQQNAVVMLHASDIPFELFDGSDPTNKDRRNELFALSGKRCVYPQFFVIEESKPKPRFWGDYETMEVSNENGTLAEDIFSKTTETAEKSNNNNGKSVWDSTLREQVNKSNPDNKAVLDVSIHEEHEEASKSAAGPVSKYVPVSTSRVLDLSAPAPDEAKAKQKDCECVIL</sequence>
<dbReference type="KEGG" id="pti:PHATRDRAFT_45894"/>
<dbReference type="Gene3D" id="3.40.30.10">
    <property type="entry name" value="Glutaredoxin"/>
    <property type="match status" value="1"/>
</dbReference>
<dbReference type="OrthoDB" id="49680at2759"/>
<reference evidence="2 3" key="1">
    <citation type="journal article" date="2008" name="Nature">
        <title>The Phaeodactylum genome reveals the evolutionary history of diatom genomes.</title>
        <authorList>
            <person name="Bowler C."/>
            <person name="Allen A.E."/>
            <person name="Badger J.H."/>
            <person name="Grimwood J."/>
            <person name="Jabbari K."/>
            <person name="Kuo A."/>
            <person name="Maheswari U."/>
            <person name="Martens C."/>
            <person name="Maumus F."/>
            <person name="Otillar R.P."/>
            <person name="Rayko E."/>
            <person name="Salamov A."/>
            <person name="Vandepoele K."/>
            <person name="Beszteri B."/>
            <person name="Gruber A."/>
            <person name="Heijde M."/>
            <person name="Katinka M."/>
            <person name="Mock T."/>
            <person name="Valentin K."/>
            <person name="Verret F."/>
            <person name="Berges J.A."/>
            <person name="Brownlee C."/>
            <person name="Cadoret J.P."/>
            <person name="Chiovitti A."/>
            <person name="Choi C.J."/>
            <person name="Coesel S."/>
            <person name="De Martino A."/>
            <person name="Detter J.C."/>
            <person name="Durkin C."/>
            <person name="Falciatore A."/>
            <person name="Fournet J."/>
            <person name="Haruta M."/>
            <person name="Huysman M.J."/>
            <person name="Jenkins B.D."/>
            <person name="Jiroutova K."/>
            <person name="Jorgensen R.E."/>
            <person name="Joubert Y."/>
            <person name="Kaplan A."/>
            <person name="Kroger N."/>
            <person name="Kroth P.G."/>
            <person name="La Roche J."/>
            <person name="Lindquist E."/>
            <person name="Lommer M."/>
            <person name="Martin-Jezequel V."/>
            <person name="Lopez P.J."/>
            <person name="Lucas S."/>
            <person name="Mangogna M."/>
            <person name="McGinnis K."/>
            <person name="Medlin L.K."/>
            <person name="Montsant A."/>
            <person name="Oudot-Le Secq M.P."/>
            <person name="Napoli C."/>
            <person name="Obornik M."/>
            <person name="Parker M.S."/>
            <person name="Petit J.L."/>
            <person name="Porcel B.M."/>
            <person name="Poulsen N."/>
            <person name="Robison M."/>
            <person name="Rychlewski L."/>
            <person name="Rynearson T.A."/>
            <person name="Schmutz J."/>
            <person name="Shapiro H."/>
            <person name="Siaut M."/>
            <person name="Stanley M."/>
            <person name="Sussman M.R."/>
            <person name="Taylor A.R."/>
            <person name="Vardi A."/>
            <person name="von Dassow P."/>
            <person name="Vyverman W."/>
            <person name="Willis A."/>
            <person name="Wyrwicz L.S."/>
            <person name="Rokhsar D.S."/>
            <person name="Weissenbach J."/>
            <person name="Armbrust E.V."/>
            <person name="Green B.R."/>
            <person name="Van de Peer Y."/>
            <person name="Grigoriev I.V."/>
        </authorList>
    </citation>
    <scope>NUCLEOTIDE SEQUENCE [LARGE SCALE GENOMIC DNA]</scope>
    <source>
        <strain evidence="2 3">CCAP 1055/1</strain>
    </source>
</reference>
<dbReference type="RefSeq" id="XP_002180271.1">
    <property type="nucleotide sequence ID" value="XM_002180235.1"/>
</dbReference>
<protein>
    <submittedName>
        <fullName evidence="2">Uncharacterized protein</fullName>
    </submittedName>
</protein>
<proteinExistence type="predicted"/>
<feature type="compositionally biased region" description="Polar residues" evidence="1">
    <location>
        <begin position="46"/>
        <end position="63"/>
    </location>
</feature>
<name>B7FZ26_PHATC</name>
<dbReference type="HOGENOM" id="CLU_784067_0_0_1"/>
<dbReference type="InParanoid" id="B7FZ26"/>
<dbReference type="Proteomes" id="UP000000759">
    <property type="component" value="Chromosome 8"/>
</dbReference>
<keyword evidence="3" id="KW-1185">Reference proteome</keyword>
<evidence type="ECO:0000256" key="1">
    <source>
        <dbReference type="SAM" id="MobiDB-lite"/>
    </source>
</evidence>
<evidence type="ECO:0000313" key="2">
    <source>
        <dbReference type="EMBL" id="EEC48462.1"/>
    </source>
</evidence>
<evidence type="ECO:0000313" key="3">
    <source>
        <dbReference type="Proteomes" id="UP000000759"/>
    </source>
</evidence>
<organism evidence="2 3">
    <name type="scientific">Phaeodactylum tricornutum (strain CCAP 1055/1)</name>
    <dbReference type="NCBI Taxonomy" id="556484"/>
    <lineage>
        <taxon>Eukaryota</taxon>
        <taxon>Sar</taxon>
        <taxon>Stramenopiles</taxon>
        <taxon>Ochrophyta</taxon>
        <taxon>Bacillariophyta</taxon>
        <taxon>Bacillariophyceae</taxon>
        <taxon>Bacillariophycidae</taxon>
        <taxon>Naviculales</taxon>
        <taxon>Phaeodactylaceae</taxon>
        <taxon>Phaeodactylum</taxon>
    </lineage>
</organism>